<feature type="transmembrane region" description="Helical" evidence="1">
    <location>
        <begin position="138"/>
        <end position="160"/>
    </location>
</feature>
<dbReference type="EMBL" id="JAVRRG010000007">
    <property type="protein sequence ID" value="KAK5100264.1"/>
    <property type="molecule type" value="Genomic_DNA"/>
</dbReference>
<organism evidence="2 3">
    <name type="scientific">Lithohypha guttulata</name>
    <dbReference type="NCBI Taxonomy" id="1690604"/>
    <lineage>
        <taxon>Eukaryota</taxon>
        <taxon>Fungi</taxon>
        <taxon>Dikarya</taxon>
        <taxon>Ascomycota</taxon>
        <taxon>Pezizomycotina</taxon>
        <taxon>Eurotiomycetes</taxon>
        <taxon>Chaetothyriomycetidae</taxon>
        <taxon>Chaetothyriales</taxon>
        <taxon>Trichomeriaceae</taxon>
        <taxon>Lithohypha</taxon>
    </lineage>
</organism>
<reference evidence="2 3" key="1">
    <citation type="submission" date="2023-08" db="EMBL/GenBank/DDBJ databases">
        <title>Black Yeasts Isolated from many extreme environments.</title>
        <authorList>
            <person name="Coleine C."/>
            <person name="Stajich J.E."/>
            <person name="Selbmann L."/>
        </authorList>
    </citation>
    <scope>NUCLEOTIDE SEQUENCE [LARGE SCALE GENOMIC DNA]</scope>
    <source>
        <strain evidence="2 3">CCFEE 5885</strain>
    </source>
</reference>
<sequence length="228" mass="25102">MYNNPDTGLDVSGPLTEGLTWGKVMYSTILTDLGQPHLQNLLQDESLLQWALQYPDDVFRKSMDDVSCDYDADQNCDYDWMNYGGIASPLEAPTAGGHAQTPMNQSYDAYKTFMGPLGTKNATIFSQYACSVPVRKSFGSLFLAVLVANLVFLSALWTLLNAVAGTIVKRHDREAMACRAHIRNAYGAVAMGPMGPRFESRKHLVRSSNDDLSDGSDLIGREGYRLVS</sequence>
<dbReference type="Proteomes" id="UP001345013">
    <property type="component" value="Unassembled WGS sequence"/>
</dbReference>
<gene>
    <name evidence="2" type="ORF">LTR24_001059</name>
</gene>
<evidence type="ECO:0000256" key="1">
    <source>
        <dbReference type="SAM" id="Phobius"/>
    </source>
</evidence>
<evidence type="ECO:0000313" key="2">
    <source>
        <dbReference type="EMBL" id="KAK5100264.1"/>
    </source>
</evidence>
<keyword evidence="3" id="KW-1185">Reference proteome</keyword>
<keyword evidence="1" id="KW-0812">Transmembrane</keyword>
<evidence type="ECO:0000313" key="3">
    <source>
        <dbReference type="Proteomes" id="UP001345013"/>
    </source>
</evidence>
<protein>
    <submittedName>
        <fullName evidence="2">Uncharacterized protein</fullName>
    </submittedName>
</protein>
<proteinExistence type="predicted"/>
<keyword evidence="1" id="KW-0472">Membrane</keyword>
<comment type="caution">
    <text evidence="2">The sequence shown here is derived from an EMBL/GenBank/DDBJ whole genome shotgun (WGS) entry which is preliminary data.</text>
</comment>
<keyword evidence="1" id="KW-1133">Transmembrane helix</keyword>
<name>A0ABR0KMB6_9EURO</name>
<accession>A0ABR0KMB6</accession>